<evidence type="ECO:0000313" key="2">
    <source>
        <dbReference type="Proteomes" id="UP000265520"/>
    </source>
</evidence>
<dbReference type="Proteomes" id="UP000265520">
    <property type="component" value="Unassembled WGS sequence"/>
</dbReference>
<sequence length="96" mass="10291">AKLNVKGKDVQKGVVKSNKRIEQTAAEGDKTLAASGNGGSSEVEGVKVGEVLLRMGDGKEKEQRVKRVTETAAKPLEAETALVTGVYMRNYRTSLE</sequence>
<name>A0A392SZ63_9FABA</name>
<organism evidence="1 2">
    <name type="scientific">Trifolium medium</name>
    <dbReference type="NCBI Taxonomy" id="97028"/>
    <lineage>
        <taxon>Eukaryota</taxon>
        <taxon>Viridiplantae</taxon>
        <taxon>Streptophyta</taxon>
        <taxon>Embryophyta</taxon>
        <taxon>Tracheophyta</taxon>
        <taxon>Spermatophyta</taxon>
        <taxon>Magnoliopsida</taxon>
        <taxon>eudicotyledons</taxon>
        <taxon>Gunneridae</taxon>
        <taxon>Pentapetalae</taxon>
        <taxon>rosids</taxon>
        <taxon>fabids</taxon>
        <taxon>Fabales</taxon>
        <taxon>Fabaceae</taxon>
        <taxon>Papilionoideae</taxon>
        <taxon>50 kb inversion clade</taxon>
        <taxon>NPAAA clade</taxon>
        <taxon>Hologalegina</taxon>
        <taxon>IRL clade</taxon>
        <taxon>Trifolieae</taxon>
        <taxon>Trifolium</taxon>
    </lineage>
</organism>
<protein>
    <submittedName>
        <fullName evidence="1">Uncharacterized protein</fullName>
    </submittedName>
</protein>
<dbReference type="AlphaFoldDB" id="A0A392SZ63"/>
<reference evidence="1 2" key="1">
    <citation type="journal article" date="2018" name="Front. Plant Sci.">
        <title>Red Clover (Trifolium pratense) and Zigzag Clover (T. medium) - A Picture of Genomic Similarities and Differences.</title>
        <authorList>
            <person name="Dluhosova J."/>
            <person name="Istvanek J."/>
            <person name="Nedelnik J."/>
            <person name="Repkova J."/>
        </authorList>
    </citation>
    <scope>NUCLEOTIDE SEQUENCE [LARGE SCALE GENOMIC DNA]</scope>
    <source>
        <strain evidence="2">cv. 10/8</strain>
        <tissue evidence="1">Leaf</tissue>
    </source>
</reference>
<feature type="non-terminal residue" evidence="1">
    <location>
        <position position="1"/>
    </location>
</feature>
<comment type="caution">
    <text evidence="1">The sequence shown here is derived from an EMBL/GenBank/DDBJ whole genome shotgun (WGS) entry which is preliminary data.</text>
</comment>
<accession>A0A392SZ63</accession>
<keyword evidence="2" id="KW-1185">Reference proteome</keyword>
<proteinExistence type="predicted"/>
<dbReference type="EMBL" id="LXQA010464059">
    <property type="protein sequence ID" value="MCI53494.1"/>
    <property type="molecule type" value="Genomic_DNA"/>
</dbReference>
<feature type="non-terminal residue" evidence="1">
    <location>
        <position position="96"/>
    </location>
</feature>
<evidence type="ECO:0000313" key="1">
    <source>
        <dbReference type="EMBL" id="MCI53494.1"/>
    </source>
</evidence>